<name>A0A6A5X1Z1_9PLEO</name>
<proteinExistence type="predicted"/>
<dbReference type="AlphaFoldDB" id="A0A6A5X1Z1"/>
<feature type="compositionally biased region" description="Polar residues" evidence="1">
    <location>
        <begin position="104"/>
        <end position="121"/>
    </location>
</feature>
<protein>
    <submittedName>
        <fullName evidence="2">Uncharacterized protein</fullName>
    </submittedName>
</protein>
<accession>A0A6A5X1Z1</accession>
<feature type="region of interest" description="Disordered" evidence="1">
    <location>
        <begin position="55"/>
        <end position="258"/>
    </location>
</feature>
<organism evidence="2 3">
    <name type="scientific">Amniculicola lignicola CBS 123094</name>
    <dbReference type="NCBI Taxonomy" id="1392246"/>
    <lineage>
        <taxon>Eukaryota</taxon>
        <taxon>Fungi</taxon>
        <taxon>Dikarya</taxon>
        <taxon>Ascomycota</taxon>
        <taxon>Pezizomycotina</taxon>
        <taxon>Dothideomycetes</taxon>
        <taxon>Pleosporomycetidae</taxon>
        <taxon>Pleosporales</taxon>
        <taxon>Amniculicolaceae</taxon>
        <taxon>Amniculicola</taxon>
    </lineage>
</organism>
<evidence type="ECO:0000313" key="2">
    <source>
        <dbReference type="EMBL" id="KAF2004636.1"/>
    </source>
</evidence>
<feature type="compositionally biased region" description="Basic and acidic residues" evidence="1">
    <location>
        <begin position="175"/>
        <end position="190"/>
    </location>
</feature>
<dbReference type="Proteomes" id="UP000799779">
    <property type="component" value="Unassembled WGS sequence"/>
</dbReference>
<feature type="compositionally biased region" description="Basic and acidic residues" evidence="1">
    <location>
        <begin position="55"/>
        <end position="70"/>
    </location>
</feature>
<evidence type="ECO:0000256" key="1">
    <source>
        <dbReference type="SAM" id="MobiDB-lite"/>
    </source>
</evidence>
<gene>
    <name evidence="2" type="ORF">P154DRAFT_616807</name>
</gene>
<reference evidence="2" key="1">
    <citation type="journal article" date="2020" name="Stud. Mycol.">
        <title>101 Dothideomycetes genomes: a test case for predicting lifestyles and emergence of pathogens.</title>
        <authorList>
            <person name="Haridas S."/>
            <person name="Albert R."/>
            <person name="Binder M."/>
            <person name="Bloem J."/>
            <person name="Labutti K."/>
            <person name="Salamov A."/>
            <person name="Andreopoulos B."/>
            <person name="Baker S."/>
            <person name="Barry K."/>
            <person name="Bills G."/>
            <person name="Bluhm B."/>
            <person name="Cannon C."/>
            <person name="Castanera R."/>
            <person name="Culley D."/>
            <person name="Daum C."/>
            <person name="Ezra D."/>
            <person name="Gonzalez J."/>
            <person name="Henrissat B."/>
            <person name="Kuo A."/>
            <person name="Liang C."/>
            <person name="Lipzen A."/>
            <person name="Lutzoni F."/>
            <person name="Magnuson J."/>
            <person name="Mondo S."/>
            <person name="Nolan M."/>
            <person name="Ohm R."/>
            <person name="Pangilinan J."/>
            <person name="Park H.-J."/>
            <person name="Ramirez L."/>
            <person name="Alfaro M."/>
            <person name="Sun H."/>
            <person name="Tritt A."/>
            <person name="Yoshinaga Y."/>
            <person name="Zwiers L.-H."/>
            <person name="Turgeon B."/>
            <person name="Goodwin S."/>
            <person name="Spatafora J."/>
            <person name="Crous P."/>
            <person name="Grigoriev I."/>
        </authorList>
    </citation>
    <scope>NUCLEOTIDE SEQUENCE</scope>
    <source>
        <strain evidence="2">CBS 123094</strain>
    </source>
</reference>
<evidence type="ECO:0000313" key="3">
    <source>
        <dbReference type="Proteomes" id="UP000799779"/>
    </source>
</evidence>
<dbReference type="EMBL" id="ML977566">
    <property type="protein sequence ID" value="KAF2004636.1"/>
    <property type="molecule type" value="Genomic_DNA"/>
</dbReference>
<feature type="compositionally biased region" description="Polar residues" evidence="1">
    <location>
        <begin position="194"/>
        <end position="207"/>
    </location>
</feature>
<keyword evidence="3" id="KW-1185">Reference proteome</keyword>
<feature type="compositionally biased region" description="Polar residues" evidence="1">
    <location>
        <begin position="137"/>
        <end position="147"/>
    </location>
</feature>
<sequence>MRKWLTSMSVAFESYTAGETEQQPNLDEYHYTKQLHRFPHLEDEHEALKIQLDAFNEKKEQENKRKEAAQRRLQQSTSVQEHPYPMTRSSQSPPVSNNPPQPDRQPQGQLRGQLISNNPQLTARGPPGLPAQRHLQPITTGQLSQTEPLAKMNEKDARNAEAQNRPGPTMVTIVRDQKGREITREVHNDEMAPASTQAGPPSTQPAQQPGPALPTHLAASPAQSSNPNTTKPAKKTLKAKETSRPPIDVAALEDKDDD</sequence>